<keyword evidence="7" id="KW-1185">Reference proteome</keyword>
<gene>
    <name evidence="6" type="primary">ybaK</name>
    <name evidence="6" type="ORF">H9647_10040</name>
</gene>
<evidence type="ECO:0000256" key="1">
    <source>
        <dbReference type="ARBA" id="ARBA00009798"/>
    </source>
</evidence>
<dbReference type="SUPFAM" id="SSF55826">
    <property type="entry name" value="YbaK/ProRS associated domain"/>
    <property type="match status" value="1"/>
</dbReference>
<name>A0ABR8SYH4_9BACL</name>
<dbReference type="Proteomes" id="UP000608071">
    <property type="component" value="Unassembled WGS sequence"/>
</dbReference>
<keyword evidence="2 4" id="KW-0648">Protein biosynthesis</keyword>
<dbReference type="Gene3D" id="3.90.960.10">
    <property type="entry name" value="YbaK/aminoacyl-tRNA synthetase-associated domain"/>
    <property type="match status" value="1"/>
</dbReference>
<dbReference type="InterPro" id="IPR007214">
    <property type="entry name" value="YbaK/aa-tRNA-synth-assoc-dom"/>
</dbReference>
<protein>
    <recommendedName>
        <fullName evidence="4">Cys-tRNA(Pro)/Cys-tRNA(Cys) deacylase</fullName>
        <ecNumber evidence="4">4.2.-.-</ecNumber>
    </recommendedName>
</protein>
<evidence type="ECO:0000256" key="3">
    <source>
        <dbReference type="ARBA" id="ARBA00023239"/>
    </source>
</evidence>
<dbReference type="Pfam" id="PF04073">
    <property type="entry name" value="tRNA_edit"/>
    <property type="match status" value="1"/>
</dbReference>
<proteinExistence type="inferred from homology"/>
<dbReference type="InterPro" id="IPR004369">
    <property type="entry name" value="Prolyl-tRNA_editing_YbaK/EbsC"/>
</dbReference>
<evidence type="ECO:0000313" key="6">
    <source>
        <dbReference type="EMBL" id="MBD7968404.1"/>
    </source>
</evidence>
<dbReference type="RefSeq" id="WP_191799638.1">
    <property type="nucleotide sequence ID" value="NZ_JACSQL010000003.1"/>
</dbReference>
<dbReference type="InterPro" id="IPR036754">
    <property type="entry name" value="YbaK/aa-tRNA-synt-asso_dom_sf"/>
</dbReference>
<comment type="similarity">
    <text evidence="1 4">Belongs to the prolyl-tRNA editing family. YbaK/EbsC subfamily.</text>
</comment>
<dbReference type="EC" id="4.2.-.-" evidence="4"/>
<keyword evidence="3 4" id="KW-0456">Lyase</keyword>
<dbReference type="PANTHER" id="PTHR30411">
    <property type="entry name" value="CYTOPLASMIC PROTEIN"/>
    <property type="match status" value="1"/>
</dbReference>
<dbReference type="NCBIfam" id="TIGR00011">
    <property type="entry name" value="YbaK_EbsC"/>
    <property type="match status" value="1"/>
</dbReference>
<reference evidence="6 7" key="1">
    <citation type="submission" date="2020-08" db="EMBL/GenBank/DDBJ databases">
        <title>A Genomic Blueprint of the Chicken Gut Microbiome.</title>
        <authorList>
            <person name="Gilroy R."/>
            <person name="Ravi A."/>
            <person name="Getino M."/>
            <person name="Pursley I."/>
            <person name="Horton D.L."/>
            <person name="Alikhan N.-F."/>
            <person name="Baker D."/>
            <person name="Gharbi K."/>
            <person name="Hall N."/>
            <person name="Watson M."/>
            <person name="Adriaenssens E.M."/>
            <person name="Foster-Nyarko E."/>
            <person name="Jarju S."/>
            <person name="Secka A."/>
            <person name="Antonio M."/>
            <person name="Oren A."/>
            <person name="Chaudhuri R."/>
            <person name="La Ragione R.M."/>
            <person name="Hildebrand F."/>
            <person name="Pallen M.J."/>
        </authorList>
    </citation>
    <scope>NUCLEOTIDE SEQUENCE [LARGE SCALE GENOMIC DNA]</scope>
    <source>
        <strain evidence="6 7">Sa2BVA9</strain>
    </source>
</reference>
<evidence type="ECO:0000256" key="2">
    <source>
        <dbReference type="ARBA" id="ARBA00022917"/>
    </source>
</evidence>
<evidence type="ECO:0000313" key="7">
    <source>
        <dbReference type="Proteomes" id="UP000608071"/>
    </source>
</evidence>
<sequence>MKQEKTNAMRMLDKQKVSYDMLTYSVDDGDIDGLSVARKVGKSPELVYKTLVAQGSNSKGYYVFVIPVQCELDLKKAAKSAKEKKIELIAVKDLLEVTGYIRGGCSPIGMKKRYPVFIDEQAKDLDKIIISAGKVGFQLEITTSQLVEVTGATLSQLCK</sequence>
<organism evidence="6 7">
    <name type="scientific">Paenibacillus gallinarum</name>
    <dbReference type="NCBI Taxonomy" id="2762232"/>
    <lineage>
        <taxon>Bacteria</taxon>
        <taxon>Bacillati</taxon>
        <taxon>Bacillota</taxon>
        <taxon>Bacilli</taxon>
        <taxon>Bacillales</taxon>
        <taxon>Paenibacillaceae</taxon>
        <taxon>Paenibacillus</taxon>
    </lineage>
</organism>
<evidence type="ECO:0000256" key="4">
    <source>
        <dbReference type="PIRNR" id="PIRNR006181"/>
    </source>
</evidence>
<dbReference type="PANTHER" id="PTHR30411:SF0">
    <property type="entry name" value="CYS-TRNA(PRO)_CYS-TRNA(CYS) DEACYLASE YBAK"/>
    <property type="match status" value="1"/>
</dbReference>
<feature type="domain" description="YbaK/aminoacyl-tRNA synthetase-associated" evidence="5">
    <location>
        <begin position="36"/>
        <end position="147"/>
    </location>
</feature>
<dbReference type="EMBL" id="JACSQL010000003">
    <property type="protein sequence ID" value="MBD7968404.1"/>
    <property type="molecule type" value="Genomic_DNA"/>
</dbReference>
<accession>A0ABR8SYH4</accession>
<dbReference type="PIRSF" id="PIRSF006181">
    <property type="entry name" value="EbsC_YbaK"/>
    <property type="match status" value="1"/>
</dbReference>
<evidence type="ECO:0000259" key="5">
    <source>
        <dbReference type="Pfam" id="PF04073"/>
    </source>
</evidence>
<dbReference type="CDD" id="cd00002">
    <property type="entry name" value="YbaK_deacylase"/>
    <property type="match status" value="1"/>
</dbReference>
<comment type="caution">
    <text evidence="6">The sequence shown here is derived from an EMBL/GenBank/DDBJ whole genome shotgun (WGS) entry which is preliminary data.</text>
</comment>